<evidence type="ECO:0000256" key="3">
    <source>
        <dbReference type="ARBA" id="ARBA00012961"/>
    </source>
</evidence>
<dbReference type="AlphaFoldDB" id="A0A9D1S2X8"/>
<comment type="similarity">
    <text evidence="2">Belongs to the guanylate kinase family.</text>
</comment>
<evidence type="ECO:0000256" key="1">
    <source>
        <dbReference type="ARBA" id="ARBA00003531"/>
    </source>
</evidence>
<dbReference type="PANTHER" id="PTHR23117:SF18">
    <property type="entry name" value="LEUCINE-RICH REPEAT AND GUANYLATE KINASE DOMAIN-CONTAINING PROTEIN"/>
    <property type="match status" value="1"/>
</dbReference>
<name>A0A9D1S2X8_9FIRM</name>
<evidence type="ECO:0000313" key="10">
    <source>
        <dbReference type="EMBL" id="HIU44887.1"/>
    </source>
</evidence>
<evidence type="ECO:0000256" key="2">
    <source>
        <dbReference type="ARBA" id="ARBA00005790"/>
    </source>
</evidence>
<dbReference type="GO" id="GO:0005829">
    <property type="term" value="C:cytosol"/>
    <property type="evidence" value="ECO:0007669"/>
    <property type="project" value="TreeGrafter"/>
</dbReference>
<gene>
    <name evidence="10" type="ORF">IAC52_01130</name>
</gene>
<dbReference type="InterPro" id="IPR008145">
    <property type="entry name" value="GK/Ca_channel_bsu"/>
</dbReference>
<dbReference type="FunFam" id="3.30.63.10:FF:000002">
    <property type="entry name" value="Guanylate kinase 1"/>
    <property type="match status" value="1"/>
</dbReference>
<evidence type="ECO:0000256" key="7">
    <source>
        <dbReference type="ARBA" id="ARBA00030128"/>
    </source>
</evidence>
<dbReference type="Pfam" id="PF00625">
    <property type="entry name" value="Guanylate_kin"/>
    <property type="match status" value="1"/>
</dbReference>
<comment type="caution">
    <text evidence="10">The sequence shown here is derived from an EMBL/GenBank/DDBJ whole genome shotgun (WGS) entry which is preliminary data.</text>
</comment>
<keyword evidence="6" id="KW-0418">Kinase</keyword>
<dbReference type="InterPro" id="IPR027417">
    <property type="entry name" value="P-loop_NTPase"/>
</dbReference>
<comment type="catalytic activity">
    <reaction evidence="8">
        <text>GMP + ATP = GDP + ADP</text>
        <dbReference type="Rhea" id="RHEA:20780"/>
        <dbReference type="ChEBI" id="CHEBI:30616"/>
        <dbReference type="ChEBI" id="CHEBI:58115"/>
        <dbReference type="ChEBI" id="CHEBI:58189"/>
        <dbReference type="ChEBI" id="CHEBI:456216"/>
        <dbReference type="EC" id="2.7.4.8"/>
    </reaction>
</comment>
<feature type="domain" description="Guanylate kinase-like" evidence="9">
    <location>
        <begin position="1"/>
        <end position="83"/>
    </location>
</feature>
<evidence type="ECO:0000256" key="8">
    <source>
        <dbReference type="ARBA" id="ARBA00048594"/>
    </source>
</evidence>
<reference evidence="10" key="1">
    <citation type="submission" date="2020-10" db="EMBL/GenBank/DDBJ databases">
        <authorList>
            <person name="Gilroy R."/>
        </authorList>
    </citation>
    <scope>NUCLEOTIDE SEQUENCE</scope>
    <source>
        <strain evidence="10">ChiGjej1B1-22543</strain>
    </source>
</reference>
<comment type="function">
    <text evidence="1">Essential for recycling GMP and indirectly, cGMP.</text>
</comment>
<dbReference type="CDD" id="cd00071">
    <property type="entry name" value="GMPK"/>
    <property type="match status" value="1"/>
</dbReference>
<protein>
    <recommendedName>
        <fullName evidence="4">Guanylate kinase</fullName>
        <ecNumber evidence="3">2.7.4.8</ecNumber>
    </recommendedName>
    <alternativeName>
        <fullName evidence="7">GMP kinase</fullName>
    </alternativeName>
</protein>
<evidence type="ECO:0000256" key="6">
    <source>
        <dbReference type="ARBA" id="ARBA00022777"/>
    </source>
</evidence>
<keyword evidence="5" id="KW-0808">Transferase</keyword>
<sequence length="182" mass="20675">MIILVGESASGKTEAALCLRREYGIGKAITHTTRPMRQGERRDVDYHFVTREQFLKKKKEGGFVETTEYNGNLYGCSKEEVAEGKCVVVDPNGLENFKALKDPGVVTFHLAASEANRIERMRKRGDPEKAIEDRIENDRVCFEGVGKRTDFELDTDGLTIEQVAQKVYALYKEELARRKLKI</sequence>
<dbReference type="PROSITE" id="PS50052">
    <property type="entry name" value="GUANYLATE_KINASE_2"/>
    <property type="match status" value="1"/>
</dbReference>
<dbReference type="GO" id="GO:0004385">
    <property type="term" value="F:GMP kinase activity"/>
    <property type="evidence" value="ECO:0007669"/>
    <property type="project" value="UniProtKB-EC"/>
</dbReference>
<proteinExistence type="inferred from homology"/>
<dbReference type="InterPro" id="IPR008144">
    <property type="entry name" value="Guanylate_kin-like_dom"/>
</dbReference>
<dbReference type="Gene3D" id="3.40.50.300">
    <property type="entry name" value="P-loop containing nucleotide triphosphate hydrolases"/>
    <property type="match status" value="1"/>
</dbReference>
<dbReference type="EC" id="2.7.4.8" evidence="3"/>
<dbReference type="EMBL" id="DVMV01000010">
    <property type="protein sequence ID" value="HIU44887.1"/>
    <property type="molecule type" value="Genomic_DNA"/>
</dbReference>
<dbReference type="SMART" id="SM00072">
    <property type="entry name" value="GuKc"/>
    <property type="match status" value="1"/>
</dbReference>
<organism evidence="10 11">
    <name type="scientific">Candidatus Alloenteromonas pullicola</name>
    <dbReference type="NCBI Taxonomy" id="2840784"/>
    <lineage>
        <taxon>Bacteria</taxon>
        <taxon>Bacillati</taxon>
        <taxon>Bacillota</taxon>
        <taxon>Bacillota incertae sedis</taxon>
        <taxon>Candidatus Alloenteromonas</taxon>
    </lineage>
</organism>
<evidence type="ECO:0000259" key="9">
    <source>
        <dbReference type="PROSITE" id="PS50052"/>
    </source>
</evidence>
<dbReference type="Proteomes" id="UP000824070">
    <property type="component" value="Unassembled WGS sequence"/>
</dbReference>
<accession>A0A9D1S2X8</accession>
<evidence type="ECO:0000256" key="4">
    <source>
        <dbReference type="ARBA" id="ARBA00016296"/>
    </source>
</evidence>
<reference evidence="10" key="2">
    <citation type="journal article" date="2021" name="PeerJ">
        <title>Extensive microbial diversity within the chicken gut microbiome revealed by metagenomics and culture.</title>
        <authorList>
            <person name="Gilroy R."/>
            <person name="Ravi A."/>
            <person name="Getino M."/>
            <person name="Pursley I."/>
            <person name="Horton D.L."/>
            <person name="Alikhan N.F."/>
            <person name="Baker D."/>
            <person name="Gharbi K."/>
            <person name="Hall N."/>
            <person name="Watson M."/>
            <person name="Adriaenssens E.M."/>
            <person name="Foster-Nyarko E."/>
            <person name="Jarju S."/>
            <person name="Secka A."/>
            <person name="Antonio M."/>
            <person name="Oren A."/>
            <person name="Chaudhuri R.R."/>
            <person name="La Ragione R."/>
            <person name="Hildebrand F."/>
            <person name="Pallen M.J."/>
        </authorList>
    </citation>
    <scope>NUCLEOTIDE SEQUENCE</scope>
    <source>
        <strain evidence="10">ChiGjej1B1-22543</strain>
    </source>
</reference>
<evidence type="ECO:0000256" key="5">
    <source>
        <dbReference type="ARBA" id="ARBA00022679"/>
    </source>
</evidence>
<evidence type="ECO:0000313" key="11">
    <source>
        <dbReference type="Proteomes" id="UP000824070"/>
    </source>
</evidence>
<dbReference type="PANTHER" id="PTHR23117">
    <property type="entry name" value="GUANYLATE KINASE-RELATED"/>
    <property type="match status" value="1"/>
</dbReference>
<dbReference type="SUPFAM" id="SSF52540">
    <property type="entry name" value="P-loop containing nucleoside triphosphate hydrolases"/>
    <property type="match status" value="1"/>
</dbReference>